<evidence type="ECO:0000313" key="2">
    <source>
        <dbReference type="Proteomes" id="UP000558488"/>
    </source>
</evidence>
<evidence type="ECO:0000313" key="1">
    <source>
        <dbReference type="EMBL" id="KAF6363121.1"/>
    </source>
</evidence>
<dbReference type="Proteomes" id="UP000558488">
    <property type="component" value="Unassembled WGS sequence"/>
</dbReference>
<dbReference type="EMBL" id="JACAGB010000005">
    <property type="protein sequence ID" value="KAF6363121.1"/>
    <property type="molecule type" value="Genomic_DNA"/>
</dbReference>
<sequence length="143" mass="16368">MLVVFYKIDNFSHLERVTACLCVVCSPFSYPITSFLLEKYLQVMGKYLVPLYLRLLKERWENENLKMSRFFCLQNKEAPKCSRRLANNCYSIEPLGRQPTLASIPLNASWISKNFSYSGGSRNNSSLLLKSVKTSLASDNPLV</sequence>
<accession>A0A7J7YMD6</accession>
<organism evidence="1 2">
    <name type="scientific">Pipistrellus kuhlii</name>
    <name type="common">Kuhl's pipistrelle</name>
    <dbReference type="NCBI Taxonomy" id="59472"/>
    <lineage>
        <taxon>Eukaryota</taxon>
        <taxon>Metazoa</taxon>
        <taxon>Chordata</taxon>
        <taxon>Craniata</taxon>
        <taxon>Vertebrata</taxon>
        <taxon>Euteleostomi</taxon>
        <taxon>Mammalia</taxon>
        <taxon>Eutheria</taxon>
        <taxon>Laurasiatheria</taxon>
        <taxon>Chiroptera</taxon>
        <taxon>Yangochiroptera</taxon>
        <taxon>Vespertilionidae</taxon>
        <taxon>Pipistrellus</taxon>
    </lineage>
</organism>
<name>A0A7J7YMD6_PIPKU</name>
<comment type="caution">
    <text evidence="1">The sequence shown here is derived from an EMBL/GenBank/DDBJ whole genome shotgun (WGS) entry which is preliminary data.</text>
</comment>
<proteinExistence type="predicted"/>
<dbReference type="AlphaFoldDB" id="A0A7J7YMD6"/>
<gene>
    <name evidence="1" type="ORF">mPipKuh1_010118</name>
</gene>
<protein>
    <submittedName>
        <fullName evidence="1">Uncharacterized protein</fullName>
    </submittedName>
</protein>
<keyword evidence="2" id="KW-1185">Reference proteome</keyword>
<reference evidence="1 2" key="1">
    <citation type="journal article" date="2020" name="Nature">
        <title>Six reference-quality genomes reveal evolution of bat adaptations.</title>
        <authorList>
            <person name="Jebb D."/>
            <person name="Huang Z."/>
            <person name="Pippel M."/>
            <person name="Hughes G.M."/>
            <person name="Lavrichenko K."/>
            <person name="Devanna P."/>
            <person name="Winkler S."/>
            <person name="Jermiin L.S."/>
            <person name="Skirmuntt E.C."/>
            <person name="Katzourakis A."/>
            <person name="Burkitt-Gray L."/>
            <person name="Ray D.A."/>
            <person name="Sullivan K.A.M."/>
            <person name="Roscito J.G."/>
            <person name="Kirilenko B.M."/>
            <person name="Davalos L.M."/>
            <person name="Corthals A.P."/>
            <person name="Power M.L."/>
            <person name="Jones G."/>
            <person name="Ransome R.D."/>
            <person name="Dechmann D.K.N."/>
            <person name="Locatelli A.G."/>
            <person name="Puechmaille S.J."/>
            <person name="Fedrigo O."/>
            <person name="Jarvis E.D."/>
            <person name="Hiller M."/>
            <person name="Vernes S.C."/>
            <person name="Myers E.W."/>
            <person name="Teeling E.C."/>
        </authorList>
    </citation>
    <scope>NUCLEOTIDE SEQUENCE [LARGE SCALE GENOMIC DNA]</scope>
    <source>
        <strain evidence="1">MPipKuh1</strain>
        <tissue evidence="1">Flight muscle</tissue>
    </source>
</reference>